<accession>A0A453GWM7</accession>
<reference evidence="2" key="1">
    <citation type="journal article" date="2014" name="Science">
        <title>Ancient hybridizations among the ancestral genomes of bread wheat.</title>
        <authorList>
            <consortium name="International Wheat Genome Sequencing Consortium,"/>
            <person name="Marcussen T."/>
            <person name="Sandve S.R."/>
            <person name="Heier L."/>
            <person name="Spannagl M."/>
            <person name="Pfeifer M."/>
            <person name="Jakobsen K.S."/>
            <person name="Wulff B.B."/>
            <person name="Steuernagel B."/>
            <person name="Mayer K.F."/>
            <person name="Olsen O.A."/>
        </authorList>
    </citation>
    <scope>NUCLEOTIDE SEQUENCE [LARGE SCALE GENOMIC DNA]</scope>
    <source>
        <strain evidence="2">cv. AL8/78</strain>
    </source>
</reference>
<name>A0A453GWM7_AEGTS</name>
<reference evidence="1" key="3">
    <citation type="journal article" date="2017" name="Nature">
        <title>Genome sequence of the progenitor of the wheat D genome Aegilops tauschii.</title>
        <authorList>
            <person name="Luo M.C."/>
            <person name="Gu Y.Q."/>
            <person name="Puiu D."/>
            <person name="Wang H."/>
            <person name="Twardziok S.O."/>
            <person name="Deal K.R."/>
            <person name="Huo N."/>
            <person name="Zhu T."/>
            <person name="Wang L."/>
            <person name="Wang Y."/>
            <person name="McGuire P.E."/>
            <person name="Liu S."/>
            <person name="Long H."/>
            <person name="Ramasamy R.K."/>
            <person name="Rodriguez J.C."/>
            <person name="Van S.L."/>
            <person name="Yuan L."/>
            <person name="Wang Z."/>
            <person name="Xia Z."/>
            <person name="Xiao L."/>
            <person name="Anderson O.D."/>
            <person name="Ouyang S."/>
            <person name="Liang Y."/>
            <person name="Zimin A.V."/>
            <person name="Pertea G."/>
            <person name="Qi P."/>
            <person name="Bennetzen J.L."/>
            <person name="Dai X."/>
            <person name="Dawson M.W."/>
            <person name="Muller H.G."/>
            <person name="Kugler K."/>
            <person name="Rivarola-Duarte L."/>
            <person name="Spannagl M."/>
            <person name="Mayer K.F.X."/>
            <person name="Lu F.H."/>
            <person name="Bevan M.W."/>
            <person name="Leroy P."/>
            <person name="Li P."/>
            <person name="You F.M."/>
            <person name="Sun Q."/>
            <person name="Liu Z."/>
            <person name="Lyons E."/>
            <person name="Wicker T."/>
            <person name="Salzberg S.L."/>
            <person name="Devos K.M."/>
            <person name="Dvorak J."/>
        </authorList>
    </citation>
    <scope>NUCLEOTIDE SEQUENCE [LARGE SCALE GENOMIC DNA]</scope>
    <source>
        <strain evidence="1">cv. AL8/78</strain>
    </source>
</reference>
<dbReference type="Proteomes" id="UP000015105">
    <property type="component" value="Chromosome 3D"/>
</dbReference>
<sequence length="31" mass="3540">QQSPLQEYYHTLLLSSDGQAHEESYPRSCAT</sequence>
<dbReference type="EnsemblPlants" id="AET3Gv21235500.2">
    <property type="protein sequence ID" value="AET3Gv21235500.2"/>
    <property type="gene ID" value="AET3Gv21235500"/>
</dbReference>
<protein>
    <submittedName>
        <fullName evidence="1">Uncharacterized protein</fullName>
    </submittedName>
</protein>
<proteinExistence type="predicted"/>
<evidence type="ECO:0000313" key="2">
    <source>
        <dbReference type="Proteomes" id="UP000015105"/>
    </source>
</evidence>
<keyword evidence="2" id="KW-1185">Reference proteome</keyword>
<dbReference type="AlphaFoldDB" id="A0A453GWM7"/>
<reference evidence="1" key="4">
    <citation type="submission" date="2019-03" db="UniProtKB">
        <authorList>
            <consortium name="EnsemblPlants"/>
        </authorList>
    </citation>
    <scope>IDENTIFICATION</scope>
</reference>
<reference evidence="1" key="5">
    <citation type="journal article" date="2021" name="G3 (Bethesda)">
        <title>Aegilops tauschii genome assembly Aet v5.0 features greater sequence contiguity and improved annotation.</title>
        <authorList>
            <person name="Wang L."/>
            <person name="Zhu T."/>
            <person name="Rodriguez J.C."/>
            <person name="Deal K.R."/>
            <person name="Dubcovsky J."/>
            <person name="McGuire P.E."/>
            <person name="Lux T."/>
            <person name="Spannagl M."/>
            <person name="Mayer K.F.X."/>
            <person name="Baldrich P."/>
            <person name="Meyers B.C."/>
            <person name="Huo N."/>
            <person name="Gu Y.Q."/>
            <person name="Zhou H."/>
            <person name="Devos K.M."/>
            <person name="Bennetzen J.L."/>
            <person name="Unver T."/>
            <person name="Budak H."/>
            <person name="Gulick P.J."/>
            <person name="Galiba G."/>
            <person name="Kalapos B."/>
            <person name="Nelson D.R."/>
            <person name="Li P."/>
            <person name="You F.M."/>
            <person name="Luo M.C."/>
            <person name="Dvorak J."/>
        </authorList>
    </citation>
    <scope>NUCLEOTIDE SEQUENCE [LARGE SCALE GENOMIC DNA]</scope>
    <source>
        <strain evidence="1">cv. AL8/78</strain>
    </source>
</reference>
<reference evidence="2" key="2">
    <citation type="journal article" date="2017" name="Nat. Plants">
        <title>The Aegilops tauschii genome reveals multiple impacts of transposons.</title>
        <authorList>
            <person name="Zhao G."/>
            <person name="Zou C."/>
            <person name="Li K."/>
            <person name="Wang K."/>
            <person name="Li T."/>
            <person name="Gao L."/>
            <person name="Zhang X."/>
            <person name="Wang H."/>
            <person name="Yang Z."/>
            <person name="Liu X."/>
            <person name="Jiang W."/>
            <person name="Mao L."/>
            <person name="Kong X."/>
            <person name="Jiao Y."/>
            <person name="Jia J."/>
        </authorList>
    </citation>
    <scope>NUCLEOTIDE SEQUENCE [LARGE SCALE GENOMIC DNA]</scope>
    <source>
        <strain evidence="2">cv. AL8/78</strain>
    </source>
</reference>
<organism evidence="1 2">
    <name type="scientific">Aegilops tauschii subsp. strangulata</name>
    <name type="common">Goatgrass</name>
    <dbReference type="NCBI Taxonomy" id="200361"/>
    <lineage>
        <taxon>Eukaryota</taxon>
        <taxon>Viridiplantae</taxon>
        <taxon>Streptophyta</taxon>
        <taxon>Embryophyta</taxon>
        <taxon>Tracheophyta</taxon>
        <taxon>Spermatophyta</taxon>
        <taxon>Magnoliopsida</taxon>
        <taxon>Liliopsida</taxon>
        <taxon>Poales</taxon>
        <taxon>Poaceae</taxon>
        <taxon>BOP clade</taxon>
        <taxon>Pooideae</taxon>
        <taxon>Triticodae</taxon>
        <taxon>Triticeae</taxon>
        <taxon>Triticinae</taxon>
        <taxon>Aegilops</taxon>
    </lineage>
</organism>
<dbReference type="Gramene" id="AET3Gv21235500.2">
    <property type="protein sequence ID" value="AET3Gv21235500.2"/>
    <property type="gene ID" value="AET3Gv21235500"/>
</dbReference>
<evidence type="ECO:0000313" key="1">
    <source>
        <dbReference type="EnsemblPlants" id="AET3Gv21235500.2"/>
    </source>
</evidence>